<evidence type="ECO:0000313" key="2">
    <source>
        <dbReference type="EMBL" id="RZT88606.1"/>
    </source>
</evidence>
<dbReference type="AlphaFoldDB" id="A0A4Q7V2L2"/>
<keyword evidence="3" id="KW-1185">Reference proteome</keyword>
<dbReference type="OrthoDB" id="885299at2"/>
<evidence type="ECO:0000313" key="3">
    <source>
        <dbReference type="Proteomes" id="UP000291591"/>
    </source>
</evidence>
<organism evidence="2 3">
    <name type="scientific">Pseudonocardia sediminis</name>
    <dbReference type="NCBI Taxonomy" id="1397368"/>
    <lineage>
        <taxon>Bacteria</taxon>
        <taxon>Bacillati</taxon>
        <taxon>Actinomycetota</taxon>
        <taxon>Actinomycetes</taxon>
        <taxon>Pseudonocardiales</taxon>
        <taxon>Pseudonocardiaceae</taxon>
        <taxon>Pseudonocardia</taxon>
    </lineage>
</organism>
<gene>
    <name evidence="2" type="ORF">EV383_5550</name>
</gene>
<proteinExistence type="predicted"/>
<feature type="region of interest" description="Disordered" evidence="1">
    <location>
        <begin position="63"/>
        <end position="87"/>
    </location>
</feature>
<sequence>MTSSTGQTTTGTTDIREFGHELWSYLTGKGAVVEYAFDNLSVEVPKTTGPDSPRATWKMHGTVRVRTSDNDNTGSVTKPAGNGNGAA</sequence>
<accession>A0A4Q7V2L2</accession>
<reference evidence="2 3" key="1">
    <citation type="submission" date="2019-02" db="EMBL/GenBank/DDBJ databases">
        <title>Sequencing the genomes of 1000 actinobacteria strains.</title>
        <authorList>
            <person name="Klenk H.-P."/>
        </authorList>
    </citation>
    <scope>NUCLEOTIDE SEQUENCE [LARGE SCALE GENOMIC DNA]</scope>
    <source>
        <strain evidence="2 3">DSM 45779</strain>
    </source>
</reference>
<dbReference type="Proteomes" id="UP000291591">
    <property type="component" value="Unassembled WGS sequence"/>
</dbReference>
<dbReference type="RefSeq" id="WP_130292587.1">
    <property type="nucleotide sequence ID" value="NZ_SHKL01000001.1"/>
</dbReference>
<name>A0A4Q7V2L2_PSEST</name>
<protein>
    <submittedName>
        <fullName evidence="2">Uncharacterized protein</fullName>
    </submittedName>
</protein>
<dbReference type="EMBL" id="SHKL01000001">
    <property type="protein sequence ID" value="RZT88606.1"/>
    <property type="molecule type" value="Genomic_DNA"/>
</dbReference>
<evidence type="ECO:0000256" key="1">
    <source>
        <dbReference type="SAM" id="MobiDB-lite"/>
    </source>
</evidence>
<comment type="caution">
    <text evidence="2">The sequence shown here is derived from an EMBL/GenBank/DDBJ whole genome shotgun (WGS) entry which is preliminary data.</text>
</comment>